<evidence type="ECO:0000256" key="1">
    <source>
        <dbReference type="ARBA" id="ARBA00004123"/>
    </source>
</evidence>
<evidence type="ECO:0000256" key="3">
    <source>
        <dbReference type="ARBA" id="ARBA00023163"/>
    </source>
</evidence>
<name>A0AAW1INX1_SAPOF</name>
<keyword evidence="2" id="KW-0805">Transcription regulation</keyword>
<evidence type="ECO:0000313" key="6">
    <source>
        <dbReference type="EMBL" id="KAK9691072.1"/>
    </source>
</evidence>
<comment type="subcellular location">
    <subcellularLocation>
        <location evidence="1">Nucleus</location>
    </subcellularLocation>
</comment>
<dbReference type="PROSITE" id="PS50090">
    <property type="entry name" value="MYB_LIKE"/>
    <property type="match status" value="1"/>
</dbReference>
<organism evidence="6 7">
    <name type="scientific">Saponaria officinalis</name>
    <name type="common">Common soapwort</name>
    <name type="synonym">Lychnis saponaria</name>
    <dbReference type="NCBI Taxonomy" id="3572"/>
    <lineage>
        <taxon>Eukaryota</taxon>
        <taxon>Viridiplantae</taxon>
        <taxon>Streptophyta</taxon>
        <taxon>Embryophyta</taxon>
        <taxon>Tracheophyta</taxon>
        <taxon>Spermatophyta</taxon>
        <taxon>Magnoliopsida</taxon>
        <taxon>eudicotyledons</taxon>
        <taxon>Gunneridae</taxon>
        <taxon>Pentapetalae</taxon>
        <taxon>Caryophyllales</taxon>
        <taxon>Caryophyllaceae</taxon>
        <taxon>Caryophylleae</taxon>
        <taxon>Saponaria</taxon>
    </lineage>
</organism>
<dbReference type="PANTHER" id="PTHR43952:SF75">
    <property type="entry name" value="PROTEIN RADIALIS-LIKE 6"/>
    <property type="match status" value="1"/>
</dbReference>
<keyword evidence="4" id="KW-0539">Nucleus</keyword>
<proteinExistence type="predicted"/>
<reference evidence="6" key="1">
    <citation type="submission" date="2024-03" db="EMBL/GenBank/DDBJ databases">
        <title>WGS assembly of Saponaria officinalis var. Norfolk2.</title>
        <authorList>
            <person name="Jenkins J."/>
            <person name="Shu S."/>
            <person name="Grimwood J."/>
            <person name="Barry K."/>
            <person name="Goodstein D."/>
            <person name="Schmutz J."/>
            <person name="Leebens-Mack J."/>
            <person name="Osbourn A."/>
        </authorList>
    </citation>
    <scope>NUCLEOTIDE SEQUENCE [LARGE SCALE GENOMIC DNA]</scope>
    <source>
        <strain evidence="6">JIC</strain>
    </source>
</reference>
<evidence type="ECO:0000256" key="2">
    <source>
        <dbReference type="ARBA" id="ARBA00023015"/>
    </source>
</evidence>
<dbReference type="InterPro" id="IPR001005">
    <property type="entry name" value="SANT/Myb"/>
</dbReference>
<dbReference type="InterPro" id="IPR044636">
    <property type="entry name" value="RADIALIS-like"/>
</dbReference>
<evidence type="ECO:0000313" key="7">
    <source>
        <dbReference type="Proteomes" id="UP001443914"/>
    </source>
</evidence>
<comment type="caution">
    <text evidence="6">The sequence shown here is derived from an EMBL/GenBank/DDBJ whole genome shotgun (WGS) entry which is preliminary data.</text>
</comment>
<accession>A0AAW1INX1</accession>
<evidence type="ECO:0000256" key="4">
    <source>
        <dbReference type="ARBA" id="ARBA00023242"/>
    </source>
</evidence>
<dbReference type="CDD" id="cd00167">
    <property type="entry name" value="SANT"/>
    <property type="match status" value="1"/>
</dbReference>
<dbReference type="AlphaFoldDB" id="A0AAW1INX1"/>
<keyword evidence="3" id="KW-0804">Transcription</keyword>
<dbReference type="Pfam" id="PF00249">
    <property type="entry name" value="Myb_DNA-binding"/>
    <property type="match status" value="1"/>
</dbReference>
<dbReference type="SUPFAM" id="SSF46689">
    <property type="entry name" value="Homeodomain-like"/>
    <property type="match status" value="1"/>
</dbReference>
<dbReference type="EMBL" id="JBDFQZ010000009">
    <property type="protein sequence ID" value="KAK9691072.1"/>
    <property type="molecule type" value="Genomic_DNA"/>
</dbReference>
<gene>
    <name evidence="6" type="ORF">RND81_09G174000</name>
</gene>
<dbReference type="GO" id="GO:0005634">
    <property type="term" value="C:nucleus"/>
    <property type="evidence" value="ECO:0007669"/>
    <property type="project" value="UniProtKB-SubCell"/>
</dbReference>
<keyword evidence="7" id="KW-1185">Reference proteome</keyword>
<dbReference type="Gene3D" id="1.10.10.60">
    <property type="entry name" value="Homeodomain-like"/>
    <property type="match status" value="1"/>
</dbReference>
<dbReference type="SMART" id="SM00717">
    <property type="entry name" value="SANT"/>
    <property type="match status" value="1"/>
</dbReference>
<dbReference type="Proteomes" id="UP001443914">
    <property type="component" value="Unassembled WGS sequence"/>
</dbReference>
<evidence type="ECO:0000259" key="5">
    <source>
        <dbReference type="PROSITE" id="PS50090"/>
    </source>
</evidence>
<dbReference type="GO" id="GO:0003700">
    <property type="term" value="F:DNA-binding transcription factor activity"/>
    <property type="evidence" value="ECO:0007669"/>
    <property type="project" value="InterPro"/>
</dbReference>
<dbReference type="PANTHER" id="PTHR43952">
    <property type="entry name" value="MYB FAMILY TRANSCRIPTION FACTOR-RELATED"/>
    <property type="match status" value="1"/>
</dbReference>
<feature type="domain" description="Myb-like" evidence="5">
    <location>
        <begin position="4"/>
        <end position="58"/>
    </location>
</feature>
<sequence length="83" mass="9278">MSSTMSSQGSTWTPKQNKAFETALAVYDSDTPDRWHNIAKAVGGKTIDEVKKHYEDLLVDVHNIETGRVPLPKYKKNGTSKTK</sequence>
<protein>
    <recommendedName>
        <fullName evidence="5">Myb-like domain-containing protein</fullName>
    </recommendedName>
</protein>
<dbReference type="FunFam" id="1.10.10.60:FF:000154">
    <property type="entry name" value="Transcription factor SRM1"/>
    <property type="match status" value="1"/>
</dbReference>
<dbReference type="InterPro" id="IPR009057">
    <property type="entry name" value="Homeodomain-like_sf"/>
</dbReference>